<evidence type="ECO:0000313" key="3">
    <source>
        <dbReference type="Proteomes" id="UP000269721"/>
    </source>
</evidence>
<reference evidence="3" key="1">
    <citation type="journal article" date="2018" name="Nat. Microbiol.">
        <title>Leveraging single-cell genomics to expand the fungal tree of life.</title>
        <authorList>
            <person name="Ahrendt S.R."/>
            <person name="Quandt C.A."/>
            <person name="Ciobanu D."/>
            <person name="Clum A."/>
            <person name="Salamov A."/>
            <person name="Andreopoulos B."/>
            <person name="Cheng J.F."/>
            <person name="Woyke T."/>
            <person name="Pelin A."/>
            <person name="Henrissat B."/>
            <person name="Reynolds N.K."/>
            <person name="Benny G.L."/>
            <person name="Smith M.E."/>
            <person name="James T.Y."/>
            <person name="Grigoriev I.V."/>
        </authorList>
    </citation>
    <scope>NUCLEOTIDE SEQUENCE [LARGE SCALE GENOMIC DNA]</scope>
</reference>
<dbReference type="Proteomes" id="UP000269721">
    <property type="component" value="Unassembled WGS sequence"/>
</dbReference>
<keyword evidence="3" id="KW-1185">Reference proteome</keyword>
<organism evidence="2 3">
    <name type="scientific">Blyttiomyces helicus</name>
    <dbReference type="NCBI Taxonomy" id="388810"/>
    <lineage>
        <taxon>Eukaryota</taxon>
        <taxon>Fungi</taxon>
        <taxon>Fungi incertae sedis</taxon>
        <taxon>Chytridiomycota</taxon>
        <taxon>Chytridiomycota incertae sedis</taxon>
        <taxon>Chytridiomycetes</taxon>
        <taxon>Chytridiomycetes incertae sedis</taxon>
        <taxon>Blyttiomyces</taxon>
    </lineage>
</organism>
<name>A0A4P9WQS5_9FUNG</name>
<sequence length="336" mass="36849">MVLSVDLDNIPTCPSSHLQLASANLTTADRHMFKTVVKMMLAKSRISSSATMKQTLPSDASYLIPDSDKEDEARPSRDGLTGAMEAGGDETATEDNYNKDYLDGSSFVVTVKKVKAKPLPTTLGELLGVHVQRLSAACGDLVCLKERGLPYELFDRDADKLLLSYDREDIYDPCQCPKENEGQCTVCLKDNTQLTRRHHFRVLSKAQNSTVFGRIFVHARAAVLQTQTILDGTATNATDGGFRRDSKASKAYPTNSKDDPDRGKMLKQAELLVQKPKGDDEREGDVESPSKRMKKNPATNTSKSASLMNMACMSATGKHATSMPAAKIPKKQWGKK</sequence>
<dbReference type="EMBL" id="KZ994320">
    <property type="protein sequence ID" value="RKO93236.1"/>
    <property type="molecule type" value="Genomic_DNA"/>
</dbReference>
<gene>
    <name evidence="2" type="ORF">BDK51DRAFT_28881</name>
</gene>
<feature type="region of interest" description="Disordered" evidence="1">
    <location>
        <begin position="234"/>
        <end position="336"/>
    </location>
</feature>
<dbReference type="AlphaFoldDB" id="A0A4P9WQS5"/>
<feature type="compositionally biased region" description="Polar residues" evidence="1">
    <location>
        <begin position="297"/>
        <end position="307"/>
    </location>
</feature>
<accession>A0A4P9WQS5</accession>
<evidence type="ECO:0000256" key="1">
    <source>
        <dbReference type="SAM" id="MobiDB-lite"/>
    </source>
</evidence>
<protein>
    <submittedName>
        <fullName evidence="2">Uncharacterized protein</fullName>
    </submittedName>
</protein>
<proteinExistence type="predicted"/>
<evidence type="ECO:0000313" key="2">
    <source>
        <dbReference type="EMBL" id="RKO93236.1"/>
    </source>
</evidence>
<feature type="region of interest" description="Disordered" evidence="1">
    <location>
        <begin position="57"/>
        <end position="97"/>
    </location>
</feature>